<reference evidence="8" key="1">
    <citation type="submission" date="2022-07" db="EMBL/GenBank/DDBJ databases">
        <title>Genome Sequence of Physisporinus lineatus.</title>
        <authorList>
            <person name="Buettner E."/>
        </authorList>
    </citation>
    <scope>NUCLEOTIDE SEQUENCE</scope>
    <source>
        <strain evidence="8">VT162</strain>
    </source>
</reference>
<evidence type="ECO:0000256" key="6">
    <source>
        <dbReference type="ARBA" id="ARBA00081568"/>
    </source>
</evidence>
<protein>
    <recommendedName>
        <fullName evidence="6">4-hydroxy-3-methoxy-5-polyprenylbenzoate decarboxylase</fullName>
    </recommendedName>
</protein>
<evidence type="ECO:0000313" key="8">
    <source>
        <dbReference type="EMBL" id="KAJ3475369.1"/>
    </source>
</evidence>
<keyword evidence="7" id="KW-0479">Metal-binding</keyword>
<comment type="catalytic activity">
    <reaction evidence="7">
        <text>a 4-hydroxy-3-methoxy-5-(all-trans-polyprenyl)benzoate + H(+) = a 2-methoxy-6-(all-trans-polyprenyl)phenol + CO2</text>
        <dbReference type="Rhea" id="RHEA:81179"/>
        <dbReference type="Rhea" id="RHEA-COMP:9551"/>
        <dbReference type="Rhea" id="RHEA-COMP:10931"/>
        <dbReference type="ChEBI" id="CHEBI:15378"/>
        <dbReference type="ChEBI" id="CHEBI:16526"/>
        <dbReference type="ChEBI" id="CHEBI:62731"/>
        <dbReference type="ChEBI" id="CHEBI:84443"/>
        <dbReference type="EC" id="4.1.1.130"/>
    </reaction>
</comment>
<keyword evidence="9" id="KW-1185">Reference proteome</keyword>
<dbReference type="Proteomes" id="UP001212997">
    <property type="component" value="Unassembled WGS sequence"/>
</dbReference>
<dbReference type="HAMAP" id="MF_03111">
    <property type="entry name" value="Coq4"/>
    <property type="match status" value="1"/>
</dbReference>
<dbReference type="GO" id="GO:0008270">
    <property type="term" value="F:zinc ion binding"/>
    <property type="evidence" value="ECO:0007669"/>
    <property type="project" value="UniProtKB-UniRule"/>
</dbReference>
<dbReference type="AlphaFoldDB" id="A0AAD5YCZ9"/>
<name>A0AAD5YCZ9_9APHY</name>
<keyword evidence="4 7" id="KW-0472">Membrane</keyword>
<dbReference type="PANTHER" id="PTHR12922">
    <property type="entry name" value="UBIQUINONE BIOSYNTHESIS PROTEIN"/>
    <property type="match status" value="1"/>
</dbReference>
<dbReference type="InterPro" id="IPR007715">
    <property type="entry name" value="Coq4"/>
</dbReference>
<comment type="caution">
    <text evidence="8">The sequence shown here is derived from an EMBL/GenBank/DDBJ whole genome shotgun (WGS) entry which is preliminary data.</text>
</comment>
<feature type="binding site" evidence="7">
    <location>
        <position position="168"/>
    </location>
    <ligand>
        <name>Zn(2+)</name>
        <dbReference type="ChEBI" id="CHEBI:29105"/>
    </ligand>
</feature>
<keyword evidence="3 7" id="KW-0496">Mitochondrion</keyword>
<organism evidence="8 9">
    <name type="scientific">Meripilus lineatus</name>
    <dbReference type="NCBI Taxonomy" id="2056292"/>
    <lineage>
        <taxon>Eukaryota</taxon>
        <taxon>Fungi</taxon>
        <taxon>Dikarya</taxon>
        <taxon>Basidiomycota</taxon>
        <taxon>Agaricomycotina</taxon>
        <taxon>Agaricomycetes</taxon>
        <taxon>Polyporales</taxon>
        <taxon>Meripilaceae</taxon>
        <taxon>Meripilus</taxon>
    </lineage>
</organism>
<gene>
    <name evidence="7" type="primary">COQ4</name>
    <name evidence="8" type="ORF">NLI96_g11882</name>
</gene>
<feature type="binding site" evidence="7">
    <location>
        <position position="172"/>
    </location>
    <ligand>
        <name>Zn(2+)</name>
        <dbReference type="ChEBI" id="CHEBI:29105"/>
    </ligand>
</feature>
<keyword evidence="2 7" id="KW-0999">Mitochondrion inner membrane</keyword>
<sequence>MSLFFGVRYLRPTTVAHRLVGSSMSRAVVVSAHRRSLKTQPAYEGHIPLNWFETALMTVGSAYKALTDPRRGDMVAAIGDLTAGPVLPRLRDIMLASAEGRRIMKERPRINTDTVDMAKLAALPEGTLGHSYVTWLERCGVTPDTREPVHYVQDPELAYVMQRYRECHDLYHCIVNLPVAVEYELAVKFFEFANLGLPVAGFAAAFGHLPISSKKRARLFNDYVPWAIKCGSSAKSLITVYWEERWEQDIEKIKEEFGIWDPPEATWRKPLSEAKLAAARKLKQTQEANQVSSE</sequence>
<keyword evidence="7" id="KW-0862">Zinc</keyword>
<evidence type="ECO:0000256" key="5">
    <source>
        <dbReference type="ARBA" id="ARBA00023239"/>
    </source>
</evidence>
<evidence type="ECO:0000256" key="3">
    <source>
        <dbReference type="ARBA" id="ARBA00023128"/>
    </source>
</evidence>
<comment type="cofactor">
    <cofactor evidence="7">
        <name>Zn(2+)</name>
        <dbReference type="ChEBI" id="CHEBI:29105"/>
    </cofactor>
</comment>
<feature type="binding site" evidence="7">
    <location>
        <position position="169"/>
    </location>
    <ligand>
        <name>Zn(2+)</name>
        <dbReference type="ChEBI" id="CHEBI:29105"/>
    </ligand>
</feature>
<accession>A0AAD5YCZ9</accession>
<feature type="binding site" evidence="7">
    <location>
        <position position="184"/>
    </location>
    <ligand>
        <name>Zn(2+)</name>
        <dbReference type="ChEBI" id="CHEBI:29105"/>
    </ligand>
</feature>
<dbReference type="InterPro" id="IPR027540">
    <property type="entry name" value="Coq4_euk"/>
</dbReference>
<comment type="subunit">
    <text evidence="7">Component of a multi-subunit COQ enzyme complex, composed of at least COQ3, COQ4, COQ5, COQ6, COQ7 and COQ9.</text>
</comment>
<proteinExistence type="inferred from homology"/>
<comment type="function">
    <text evidence="7">Lyase that catalyzes the C1-decarboxylation of 4-hydroxy-3-methoxy-5-(all-trans-polyprenyl)benzoic acid into 2-methoxy-6-(all-trans-polyprenyl)phenol during ubiquinone biosynthesis.</text>
</comment>
<keyword evidence="5 7" id="KW-0456">Lyase</keyword>
<evidence type="ECO:0000256" key="7">
    <source>
        <dbReference type="HAMAP-Rule" id="MF_03111"/>
    </source>
</evidence>
<dbReference type="GO" id="GO:0031314">
    <property type="term" value="C:extrinsic component of mitochondrial inner membrane"/>
    <property type="evidence" value="ECO:0007669"/>
    <property type="project" value="UniProtKB-UniRule"/>
</dbReference>
<evidence type="ECO:0000256" key="1">
    <source>
        <dbReference type="ARBA" id="ARBA00022688"/>
    </source>
</evidence>
<keyword evidence="1 7" id="KW-0831">Ubiquinone biosynthesis</keyword>
<evidence type="ECO:0000256" key="4">
    <source>
        <dbReference type="ARBA" id="ARBA00023136"/>
    </source>
</evidence>
<evidence type="ECO:0000313" key="9">
    <source>
        <dbReference type="Proteomes" id="UP001212997"/>
    </source>
</evidence>
<comment type="subcellular location">
    <subcellularLocation>
        <location evidence="7">Mitochondrion inner membrane</location>
        <topology evidence="7">Peripheral membrane protein</topology>
        <orientation evidence="7">Matrix side</orientation>
    </subcellularLocation>
</comment>
<dbReference type="PANTHER" id="PTHR12922:SF7">
    <property type="entry name" value="UBIQUINONE BIOSYNTHESIS PROTEIN COQ4 HOMOLOG, MITOCHONDRIAL"/>
    <property type="match status" value="1"/>
</dbReference>
<dbReference type="EMBL" id="JANAWD010000868">
    <property type="protein sequence ID" value="KAJ3475369.1"/>
    <property type="molecule type" value="Genomic_DNA"/>
</dbReference>
<dbReference type="Pfam" id="PF05019">
    <property type="entry name" value="Coq4"/>
    <property type="match status" value="1"/>
</dbReference>
<comment type="pathway">
    <text evidence="7">Cofactor biosynthesis; ubiquinone biosynthesis.</text>
</comment>
<dbReference type="GO" id="GO:0120539">
    <property type="term" value="F:4-hydroxy-3-methoxy-5-polyprenylbenzoate decarboxylase activity"/>
    <property type="evidence" value="ECO:0007669"/>
    <property type="project" value="UniProtKB-EC"/>
</dbReference>
<comment type="similarity">
    <text evidence="7">Belongs to the COQ4 family.</text>
</comment>
<evidence type="ECO:0000256" key="2">
    <source>
        <dbReference type="ARBA" id="ARBA00022792"/>
    </source>
</evidence>